<comment type="similarity">
    <text evidence="1">Belongs to the YciI family.</text>
</comment>
<dbReference type="SUPFAM" id="SSF54909">
    <property type="entry name" value="Dimeric alpha+beta barrel"/>
    <property type="match status" value="1"/>
</dbReference>
<dbReference type="PANTHER" id="PTHR37828">
    <property type="entry name" value="GSR2449 PROTEIN"/>
    <property type="match status" value="1"/>
</dbReference>
<evidence type="ECO:0000256" key="1">
    <source>
        <dbReference type="ARBA" id="ARBA00007689"/>
    </source>
</evidence>
<protein>
    <submittedName>
        <fullName evidence="3">YCII-related protein</fullName>
    </submittedName>
</protein>
<gene>
    <name evidence="3" type="ordered locus">Sulku_1799</name>
</gene>
<evidence type="ECO:0000259" key="2">
    <source>
        <dbReference type="Pfam" id="PF03795"/>
    </source>
</evidence>
<dbReference type="Gene3D" id="3.30.70.1060">
    <property type="entry name" value="Dimeric alpha+beta barrel"/>
    <property type="match status" value="1"/>
</dbReference>
<proteinExistence type="inferred from homology"/>
<accession>E4U1C3</accession>
<dbReference type="InterPro" id="IPR011008">
    <property type="entry name" value="Dimeric_a/b-barrel"/>
</dbReference>
<reference evidence="3 4" key="1">
    <citation type="journal article" date="2012" name="Stand. Genomic Sci.">
        <title>Complete genome sequence of the sulfur compounds oxidizing chemolithoautotroph Sulfuricurvum kujiense type strain (YK-1(T)).</title>
        <authorList>
            <person name="Han C."/>
            <person name="Kotsyurbenko O."/>
            <person name="Chertkov O."/>
            <person name="Held B."/>
            <person name="Lapidus A."/>
            <person name="Nolan M."/>
            <person name="Lucas S."/>
            <person name="Hammon N."/>
            <person name="Deshpande S."/>
            <person name="Cheng J.F."/>
            <person name="Tapia R."/>
            <person name="Goodwin L.A."/>
            <person name="Pitluck S."/>
            <person name="Liolios K."/>
            <person name="Pagani I."/>
            <person name="Ivanova N."/>
            <person name="Mavromatis K."/>
            <person name="Mikhailova N."/>
            <person name="Pati A."/>
            <person name="Chen A."/>
            <person name="Palaniappan K."/>
            <person name="Land M."/>
            <person name="Hauser L."/>
            <person name="Chang Y.J."/>
            <person name="Jeffries C.D."/>
            <person name="Brambilla E.M."/>
            <person name="Rohde M."/>
            <person name="Spring S."/>
            <person name="Sikorski J."/>
            <person name="Goker M."/>
            <person name="Woyke T."/>
            <person name="Bristow J."/>
            <person name="Eisen J.A."/>
            <person name="Markowitz V."/>
            <person name="Hugenholtz P."/>
            <person name="Kyrpides N.C."/>
            <person name="Klenk H.P."/>
            <person name="Detter J.C."/>
        </authorList>
    </citation>
    <scope>NUCLEOTIDE SEQUENCE [LARGE SCALE GENOMIC DNA]</scope>
    <source>
        <strain evidence="4">ATCC BAA-921 / DSM 16994 / JCM 11577 / YK-1</strain>
    </source>
</reference>
<dbReference type="STRING" id="709032.Sulku_1799"/>
<dbReference type="eggNOG" id="COG2350">
    <property type="taxonomic scope" value="Bacteria"/>
</dbReference>
<dbReference type="EMBL" id="CP002355">
    <property type="protein sequence ID" value="ADR34460.1"/>
    <property type="molecule type" value="Genomic_DNA"/>
</dbReference>
<dbReference type="Proteomes" id="UP000008721">
    <property type="component" value="Chromosome"/>
</dbReference>
<feature type="domain" description="YCII-related" evidence="2">
    <location>
        <begin position="3"/>
        <end position="82"/>
    </location>
</feature>
<evidence type="ECO:0000313" key="3">
    <source>
        <dbReference type="EMBL" id="ADR34460.1"/>
    </source>
</evidence>
<dbReference type="Pfam" id="PF03795">
    <property type="entry name" value="YCII"/>
    <property type="match status" value="1"/>
</dbReference>
<sequence length="95" mass="10983">MFIISLNYIKSLEEVDSLLEDHVEYLKEQYRLGNFLASGRKVPRDGGIILARAVSREEIETIITLDPFYRHQIASYEITEFNPTMTADELACLKE</sequence>
<dbReference type="KEGG" id="sku:Sulku_1799"/>
<name>E4U1C3_SULKY</name>
<dbReference type="AlphaFoldDB" id="E4U1C3"/>
<keyword evidence="4" id="KW-1185">Reference proteome</keyword>
<dbReference type="RefSeq" id="WP_013460657.1">
    <property type="nucleotide sequence ID" value="NC_014762.1"/>
</dbReference>
<evidence type="ECO:0000313" key="4">
    <source>
        <dbReference type="Proteomes" id="UP000008721"/>
    </source>
</evidence>
<dbReference type="OrthoDB" id="9814407at2"/>
<organism evidence="3 4">
    <name type="scientific">Sulfuricurvum kujiense (strain ATCC BAA-921 / DSM 16994 / JCM 11577 / YK-1)</name>
    <dbReference type="NCBI Taxonomy" id="709032"/>
    <lineage>
        <taxon>Bacteria</taxon>
        <taxon>Pseudomonadati</taxon>
        <taxon>Campylobacterota</taxon>
        <taxon>Epsilonproteobacteria</taxon>
        <taxon>Campylobacterales</taxon>
        <taxon>Sulfurimonadaceae</taxon>
        <taxon>Sulfuricurvum</taxon>
    </lineage>
</organism>
<dbReference type="HOGENOM" id="CLU_110355_6_1_7"/>
<dbReference type="PANTHER" id="PTHR37828:SF1">
    <property type="entry name" value="YCII-RELATED DOMAIN-CONTAINING PROTEIN"/>
    <property type="match status" value="1"/>
</dbReference>
<dbReference type="InterPro" id="IPR005545">
    <property type="entry name" value="YCII"/>
</dbReference>